<dbReference type="Proteomes" id="UP001461341">
    <property type="component" value="Chromosome"/>
</dbReference>
<feature type="domain" description="Uroporphyrinogen decarboxylase (URO-D)" evidence="1">
    <location>
        <begin position="114"/>
        <end position="363"/>
    </location>
</feature>
<proteinExistence type="predicted"/>
<evidence type="ECO:0000313" key="3">
    <source>
        <dbReference type="Proteomes" id="UP001461341"/>
    </source>
</evidence>
<accession>A0ABZ2Y908</accession>
<dbReference type="InterPro" id="IPR000257">
    <property type="entry name" value="Uroporphyrinogen_deCOase"/>
</dbReference>
<dbReference type="Gene3D" id="3.20.20.210">
    <property type="match status" value="1"/>
</dbReference>
<keyword evidence="3" id="KW-1185">Reference proteome</keyword>
<dbReference type="SUPFAM" id="SSF51726">
    <property type="entry name" value="UROD/MetE-like"/>
    <property type="match status" value="1"/>
</dbReference>
<organism evidence="2 3">
    <name type="scientific">Thermatribacter velox</name>
    <dbReference type="NCBI Taxonomy" id="3039681"/>
    <lineage>
        <taxon>Bacteria</taxon>
        <taxon>Pseudomonadati</taxon>
        <taxon>Atribacterota</taxon>
        <taxon>Atribacteria</taxon>
        <taxon>Atribacterales</taxon>
        <taxon>Thermatribacteraceae</taxon>
        <taxon>Thermatribacter</taxon>
    </lineage>
</organism>
<dbReference type="RefSeq" id="WP_369017606.1">
    <property type="nucleotide sequence ID" value="NZ_CP121689.1"/>
</dbReference>
<evidence type="ECO:0000313" key="2">
    <source>
        <dbReference type="EMBL" id="WZL75459.1"/>
    </source>
</evidence>
<name>A0ABZ2Y908_9BACT</name>
<sequence length="374" mass="43325">MKSCERLKSAISKKLPDRVPLDLGSSITGLTLFAAKKLCNLLGIKEDLKIIVKPLQLIEPPEEILIRLHIDTRYVRPTLPNQETFEEEYIDEWGIRWRLASNGFYYDIVEHPLKEGTLEEIEKFDWPEPRQKELFSGLRERCEYLHRHTDYAIIGDPLSPALFEPAWYLRGMENFLVDLIQNRKYAERLLDTLLEFKIQFFDEFLKQAGDYIQVIMLGDDLGTQKAPLLSPKLYQEVVKPRHKNLFSFIKSRTEAKIFLHSCGAIEPLIPQLIDAGVEILHPLQPLAHGMNHQKIKEKYGDKLCFWGGIDIQSALPGSKEEVRLEVERRIKLLGKNGGYVMSPAHNIQPDTPPENILEMFDYALEVGKYQEERE</sequence>
<dbReference type="InterPro" id="IPR052024">
    <property type="entry name" value="Methanogen_methyltrans"/>
</dbReference>
<dbReference type="InterPro" id="IPR038071">
    <property type="entry name" value="UROD/MetE-like_sf"/>
</dbReference>
<dbReference type="PANTHER" id="PTHR47099:SF1">
    <property type="entry name" value="METHYLCOBAMIDE:COM METHYLTRANSFERASE MTBA"/>
    <property type="match status" value="1"/>
</dbReference>
<gene>
    <name evidence="2" type="ORF">QBE54_07635</name>
</gene>
<dbReference type="EMBL" id="CP121689">
    <property type="protein sequence ID" value="WZL75459.1"/>
    <property type="molecule type" value="Genomic_DNA"/>
</dbReference>
<evidence type="ECO:0000259" key="1">
    <source>
        <dbReference type="Pfam" id="PF01208"/>
    </source>
</evidence>
<dbReference type="PANTHER" id="PTHR47099">
    <property type="entry name" value="METHYLCOBAMIDE:COM METHYLTRANSFERASE MTBA"/>
    <property type="match status" value="1"/>
</dbReference>
<dbReference type="Pfam" id="PF01208">
    <property type="entry name" value="URO-D"/>
    <property type="match status" value="1"/>
</dbReference>
<reference evidence="2 3" key="1">
    <citation type="submission" date="2023-03" db="EMBL/GenBank/DDBJ databases">
        <title>Novel Species.</title>
        <authorList>
            <person name="Ma S."/>
        </authorList>
    </citation>
    <scope>NUCLEOTIDE SEQUENCE [LARGE SCALE GENOMIC DNA]</scope>
    <source>
        <strain evidence="2 3">B11</strain>
    </source>
</reference>
<protein>
    <submittedName>
        <fullName evidence="2">Uroporphyrinogen decarboxylase family protein</fullName>
    </submittedName>
</protein>